<keyword evidence="4" id="KW-1185">Reference proteome</keyword>
<protein>
    <submittedName>
        <fullName evidence="3">Uncharacterized protein</fullName>
    </submittedName>
</protein>
<sequence>MANVTDPTKHIRQIMTKIIFQSFNSINEQTIQKHPAIIIIIISINFRENPPINVDKITPDNSMIIIVNVKMYILSSFNDDDKNDEIPCVPMAFIKRINRNIIKNNRIDLFVNNFPIDIFDLVILLVCSKNDSIVSLSILLPFILTALSILSMAFKDSSLVIDSKNKTKHTTDMIFVTKIFNININTVNGQKIRIIICRPYLLIYAKKKEKKSIIGIISSNTRAGAIIPEQNIRNKQIGLFIDIDSIIVNIWYVDTIEQLSPPPLFNNSINCLFVYFNCSTSANVSGYLTNCNRYGALIAPKREQNEHIPNPVIRTNHIFKLPADKNDDIIHEQPPVIIIPIKTYFREKSPKYDATNTPGNSTTINKTIDR</sequence>
<feature type="transmembrane region" description="Helical" evidence="2">
    <location>
        <begin position="132"/>
        <end position="154"/>
    </location>
</feature>
<feature type="region of interest" description="Disordered" evidence="1">
    <location>
        <begin position="350"/>
        <end position="370"/>
    </location>
</feature>
<name>A0ABQ8J393_DERPT</name>
<evidence type="ECO:0000256" key="1">
    <source>
        <dbReference type="SAM" id="MobiDB-lite"/>
    </source>
</evidence>
<proteinExistence type="predicted"/>
<feature type="compositionally biased region" description="Polar residues" evidence="1">
    <location>
        <begin position="354"/>
        <end position="370"/>
    </location>
</feature>
<reference evidence="3 4" key="2">
    <citation type="journal article" date="2022" name="Mol. Biol. Evol.">
        <title>Comparative Genomics Reveals Insights into the Divergent Evolution of Astigmatic Mites and Household Pest Adaptations.</title>
        <authorList>
            <person name="Xiong Q."/>
            <person name="Wan A.T."/>
            <person name="Liu X."/>
            <person name="Fung C.S."/>
            <person name="Xiao X."/>
            <person name="Malainual N."/>
            <person name="Hou J."/>
            <person name="Wang L."/>
            <person name="Wang M."/>
            <person name="Yang K.Y."/>
            <person name="Cui Y."/>
            <person name="Leung E.L."/>
            <person name="Nong W."/>
            <person name="Shin S.K."/>
            <person name="Au S.W."/>
            <person name="Jeong K.Y."/>
            <person name="Chew F.T."/>
            <person name="Hui J.H."/>
            <person name="Leung T.F."/>
            <person name="Tungtrongchitr A."/>
            <person name="Zhong N."/>
            <person name="Liu Z."/>
            <person name="Tsui S.K."/>
        </authorList>
    </citation>
    <scope>NUCLEOTIDE SEQUENCE [LARGE SCALE GENOMIC DNA]</scope>
    <source>
        <strain evidence="3">Derp</strain>
    </source>
</reference>
<keyword evidence="2" id="KW-0812">Transmembrane</keyword>
<comment type="caution">
    <text evidence="3">The sequence shown here is derived from an EMBL/GenBank/DDBJ whole genome shotgun (WGS) entry which is preliminary data.</text>
</comment>
<evidence type="ECO:0000313" key="4">
    <source>
        <dbReference type="Proteomes" id="UP000887458"/>
    </source>
</evidence>
<dbReference type="Proteomes" id="UP000887458">
    <property type="component" value="Unassembled WGS sequence"/>
</dbReference>
<dbReference type="EMBL" id="NJHN03000082">
    <property type="protein sequence ID" value="KAH9417043.1"/>
    <property type="molecule type" value="Genomic_DNA"/>
</dbReference>
<gene>
    <name evidence="3" type="ORF">DERP_013157</name>
</gene>
<organism evidence="3 4">
    <name type="scientific">Dermatophagoides pteronyssinus</name>
    <name type="common">European house dust mite</name>
    <dbReference type="NCBI Taxonomy" id="6956"/>
    <lineage>
        <taxon>Eukaryota</taxon>
        <taxon>Metazoa</taxon>
        <taxon>Ecdysozoa</taxon>
        <taxon>Arthropoda</taxon>
        <taxon>Chelicerata</taxon>
        <taxon>Arachnida</taxon>
        <taxon>Acari</taxon>
        <taxon>Acariformes</taxon>
        <taxon>Sarcoptiformes</taxon>
        <taxon>Astigmata</taxon>
        <taxon>Psoroptidia</taxon>
        <taxon>Analgoidea</taxon>
        <taxon>Pyroglyphidae</taxon>
        <taxon>Dermatophagoidinae</taxon>
        <taxon>Dermatophagoides</taxon>
    </lineage>
</organism>
<evidence type="ECO:0000256" key="2">
    <source>
        <dbReference type="SAM" id="Phobius"/>
    </source>
</evidence>
<reference evidence="3 4" key="1">
    <citation type="journal article" date="2018" name="J. Allergy Clin. Immunol.">
        <title>High-quality assembly of Dermatophagoides pteronyssinus genome and transcriptome reveals a wide range of novel allergens.</title>
        <authorList>
            <person name="Liu X.Y."/>
            <person name="Yang K.Y."/>
            <person name="Wang M.Q."/>
            <person name="Kwok J.S."/>
            <person name="Zeng X."/>
            <person name="Yang Z."/>
            <person name="Xiao X.J."/>
            <person name="Lau C.P."/>
            <person name="Li Y."/>
            <person name="Huang Z.M."/>
            <person name="Ba J.G."/>
            <person name="Yim A.K."/>
            <person name="Ouyang C.Y."/>
            <person name="Ngai S.M."/>
            <person name="Chan T.F."/>
            <person name="Leung E.L."/>
            <person name="Liu L."/>
            <person name="Liu Z.G."/>
            <person name="Tsui S.K."/>
        </authorList>
    </citation>
    <scope>NUCLEOTIDE SEQUENCE [LARGE SCALE GENOMIC DNA]</scope>
    <source>
        <strain evidence="3">Derp</strain>
    </source>
</reference>
<accession>A0ABQ8J393</accession>
<evidence type="ECO:0000313" key="3">
    <source>
        <dbReference type="EMBL" id="KAH9417043.1"/>
    </source>
</evidence>
<keyword evidence="2" id="KW-1133">Transmembrane helix</keyword>
<keyword evidence="2" id="KW-0472">Membrane</keyword>